<name>A0ABP0FLB4_CLALP</name>
<proteinExistence type="predicted"/>
<keyword evidence="3" id="KW-1185">Reference proteome</keyword>
<keyword evidence="1" id="KW-1133">Transmembrane helix</keyword>
<evidence type="ECO:0000313" key="3">
    <source>
        <dbReference type="Proteomes" id="UP001642483"/>
    </source>
</evidence>
<evidence type="ECO:0000313" key="2">
    <source>
        <dbReference type="EMBL" id="CAK8679798.1"/>
    </source>
</evidence>
<feature type="transmembrane region" description="Helical" evidence="1">
    <location>
        <begin position="12"/>
        <end position="35"/>
    </location>
</feature>
<dbReference type="Proteomes" id="UP001642483">
    <property type="component" value="Unassembled WGS sequence"/>
</dbReference>
<comment type="caution">
    <text evidence="2">The sequence shown here is derived from an EMBL/GenBank/DDBJ whole genome shotgun (WGS) entry which is preliminary data.</text>
</comment>
<evidence type="ECO:0008006" key="4">
    <source>
        <dbReference type="Google" id="ProtNLM"/>
    </source>
</evidence>
<protein>
    <recommendedName>
        <fullName evidence="4">Secreted protein</fullName>
    </recommendedName>
</protein>
<accession>A0ABP0FLB4</accession>
<organism evidence="2 3">
    <name type="scientific">Clavelina lepadiformis</name>
    <name type="common">Light-bulb sea squirt</name>
    <name type="synonym">Ascidia lepadiformis</name>
    <dbReference type="NCBI Taxonomy" id="159417"/>
    <lineage>
        <taxon>Eukaryota</taxon>
        <taxon>Metazoa</taxon>
        <taxon>Chordata</taxon>
        <taxon>Tunicata</taxon>
        <taxon>Ascidiacea</taxon>
        <taxon>Aplousobranchia</taxon>
        <taxon>Clavelinidae</taxon>
        <taxon>Clavelina</taxon>
    </lineage>
</organism>
<evidence type="ECO:0000256" key="1">
    <source>
        <dbReference type="SAM" id="Phobius"/>
    </source>
</evidence>
<keyword evidence="1" id="KW-0812">Transmembrane</keyword>
<sequence>MSCACTFLPFSLVAAFNFVTVLLRCMLSSLFLCLYRFQWSSLLACSLFPRMSLAVSTHLIRRFSLPKPPSTPPVSSQTLPLLPKQLRNVYGSCKSLPSVRVHSFVYNFILLFVLARHCHLQYVTFYLLSFSFRSGGGMWRPGWLL</sequence>
<dbReference type="EMBL" id="CAWYQH010000068">
    <property type="protein sequence ID" value="CAK8679798.1"/>
    <property type="molecule type" value="Genomic_DNA"/>
</dbReference>
<feature type="transmembrane region" description="Helical" evidence="1">
    <location>
        <begin position="104"/>
        <end position="128"/>
    </location>
</feature>
<keyword evidence="1" id="KW-0472">Membrane</keyword>
<reference evidence="2 3" key="1">
    <citation type="submission" date="2024-02" db="EMBL/GenBank/DDBJ databases">
        <authorList>
            <person name="Daric V."/>
            <person name="Darras S."/>
        </authorList>
    </citation>
    <scope>NUCLEOTIDE SEQUENCE [LARGE SCALE GENOMIC DNA]</scope>
</reference>
<gene>
    <name evidence="2" type="ORF">CVLEPA_LOCUS10048</name>
</gene>